<protein>
    <submittedName>
        <fullName evidence="1">Uncharacterized protein</fullName>
    </submittedName>
</protein>
<dbReference type="AlphaFoldDB" id="A0A1B2DG51"/>
<accession>A0A1B2DG51</accession>
<name>A0A1B2DG51_9BACL</name>
<reference evidence="1" key="1">
    <citation type="submission" date="2016-08" db="EMBL/GenBank/DDBJ databases">
        <title>Complete Genome Seqeunce of Paenibacillus sp. BIHB 4019 from tea rhizoplane.</title>
        <authorList>
            <person name="Thakur R."/>
            <person name="Swarnkar M.K."/>
            <person name="Gulati A."/>
        </authorList>
    </citation>
    <scope>NUCLEOTIDE SEQUENCE [LARGE SCALE GENOMIC DNA]</scope>
    <source>
        <strain evidence="1">BIHB4019</strain>
    </source>
</reference>
<evidence type="ECO:0000313" key="1">
    <source>
        <dbReference type="EMBL" id="ANY66683.1"/>
    </source>
</evidence>
<organism evidence="1">
    <name type="scientific">Paenibacillus sp. BIHB 4019</name>
    <dbReference type="NCBI Taxonomy" id="1870819"/>
    <lineage>
        <taxon>Bacteria</taxon>
        <taxon>Bacillati</taxon>
        <taxon>Bacillota</taxon>
        <taxon>Bacilli</taxon>
        <taxon>Bacillales</taxon>
        <taxon>Paenibacillaceae</taxon>
        <taxon>Paenibacillus</taxon>
    </lineage>
</organism>
<sequence>MSWPVLFFSMGIMIKRAASHAFFTLFGLARLRGIILQQWLAACEIYLPSEKPIELPARL</sequence>
<gene>
    <name evidence="1" type="ORF">BBD42_09575</name>
</gene>
<dbReference type="EMBL" id="CP016808">
    <property type="protein sequence ID" value="ANY66683.1"/>
    <property type="molecule type" value="Genomic_DNA"/>
</dbReference>
<proteinExistence type="predicted"/>